<evidence type="ECO:0000256" key="3">
    <source>
        <dbReference type="ARBA" id="ARBA00023277"/>
    </source>
</evidence>
<evidence type="ECO:0000256" key="4">
    <source>
        <dbReference type="ARBA" id="ARBA00023295"/>
    </source>
</evidence>
<name>A0ABQ3LC67_9SPHN</name>
<dbReference type="EMBL" id="BNAQ01000001">
    <property type="protein sequence ID" value="GHH09934.1"/>
    <property type="molecule type" value="Genomic_DNA"/>
</dbReference>
<evidence type="ECO:0000256" key="6">
    <source>
        <dbReference type="ARBA" id="ARBA00037986"/>
    </source>
</evidence>
<keyword evidence="9" id="KW-1185">Reference proteome</keyword>
<dbReference type="Proteomes" id="UP000652430">
    <property type="component" value="Unassembled WGS sequence"/>
</dbReference>
<evidence type="ECO:0000313" key="9">
    <source>
        <dbReference type="Proteomes" id="UP000652430"/>
    </source>
</evidence>
<dbReference type="InterPro" id="IPR015943">
    <property type="entry name" value="WD40/YVTN_repeat-like_dom_sf"/>
</dbReference>
<proteinExistence type="inferred from homology"/>
<evidence type="ECO:0000256" key="7">
    <source>
        <dbReference type="SAM" id="MobiDB-lite"/>
    </source>
</evidence>
<sequence length="757" mass="79974">MIVRSAIASILAARTLRRNGAWGALALSTSVPIVAAEVVPATQYDWHNVVVGGGGFAPGIVFSTVERGLAYLRTDMGGAYRWDGRARRWIALEDGIADASYMGVESVAADPHDANVVYLAAGVGARADAAILRSVDRGTHWTITPVPFAMGGNEDGRGLGERLAIDPFDTTSLWFGSRHDGLWHSSDRGTHWRKAERFPLPGLGLPAARRTTHGGLSFVLFDPTKAGRLFVASADPGAQHLFRSEDRGEHWQVVDGGPDPALLPVKAVLGGDGVLTITYSDAIGPNGISRGAVWRVDATGAHWQDVTPDRRPDAPVGGYMGVAVSARDPRVIAVSTVDRYRPVDTVWRSIDAGAHWDELYRRSTRDISASPFLALDGGTANFGHWIAALAIDPFDDGHVAYSTGATVYDTKAFAVSGTMPWATWTRGIEQTAIITMTSPTGGAPLISGFGDIGGFRHADLTVSPTHVHRDPFLSNTNTLDYAGQAPAIVVRSGTAHGRIGDGPTLAWSADGGENWQPLAPHSEAPAAGHPAPEVTGDAAITVSANGATFVAGTAGPQWTRDRGRTWHPVAGLSSGSRIVADKADPNLFYALDFATARFARSDDGGASFHALAAHGLLADLSSAHATSREVPSALIATPDRAGALWLLLNGGLYRSRDAGETWAHTTGTIAIDGFGLGKPLPGAAFPALYALGRNAGQAGVWRSVDGGARWTRINDAGHQWGLRFRAITGDPRRFGRVYVATDGRGIVYGDPRGVLPR</sequence>
<evidence type="ECO:0000313" key="8">
    <source>
        <dbReference type="EMBL" id="GHH09934.1"/>
    </source>
</evidence>
<evidence type="ECO:0008006" key="10">
    <source>
        <dbReference type="Google" id="ProtNLM"/>
    </source>
</evidence>
<dbReference type="PANTHER" id="PTHR43739">
    <property type="entry name" value="XYLOGLUCANASE (EUROFUNG)"/>
    <property type="match status" value="1"/>
</dbReference>
<gene>
    <name evidence="8" type="ORF">GCM10008023_07180</name>
</gene>
<comment type="caution">
    <text evidence="8">The sequence shown here is derived from an EMBL/GenBank/DDBJ whole genome shotgun (WGS) entry which is preliminary data.</text>
</comment>
<dbReference type="PANTHER" id="PTHR43739:SF2">
    <property type="entry name" value="OLIGOXYLOGLUCAN-REDUCING END-SPECIFIC XYLOGLUCANASE-RELATED"/>
    <property type="match status" value="1"/>
</dbReference>
<evidence type="ECO:0000256" key="2">
    <source>
        <dbReference type="ARBA" id="ARBA00022801"/>
    </source>
</evidence>
<feature type="region of interest" description="Disordered" evidence="7">
    <location>
        <begin position="501"/>
        <end position="532"/>
    </location>
</feature>
<dbReference type="Gene3D" id="2.130.10.10">
    <property type="entry name" value="YVTN repeat-like/Quinoprotein amine dehydrogenase"/>
    <property type="match status" value="2"/>
</dbReference>
<accession>A0ABQ3LC67</accession>
<keyword evidence="3" id="KW-0119">Carbohydrate metabolism</keyword>
<keyword evidence="1" id="KW-0732">Signal</keyword>
<protein>
    <recommendedName>
        <fullName evidence="10">Cellulase</fullName>
    </recommendedName>
</protein>
<keyword evidence="5" id="KW-0624">Polysaccharide degradation</keyword>
<dbReference type="RefSeq" id="WP_229839211.1">
    <property type="nucleotide sequence ID" value="NZ_BNAQ01000001.1"/>
</dbReference>
<dbReference type="SUPFAM" id="SSF110296">
    <property type="entry name" value="Oligoxyloglucan reducing end-specific cellobiohydrolase"/>
    <property type="match status" value="2"/>
</dbReference>
<keyword evidence="4" id="KW-0326">Glycosidase</keyword>
<organism evidence="8 9">
    <name type="scientific">Sphingomonas glacialis</name>
    <dbReference type="NCBI Taxonomy" id="658225"/>
    <lineage>
        <taxon>Bacteria</taxon>
        <taxon>Pseudomonadati</taxon>
        <taxon>Pseudomonadota</taxon>
        <taxon>Alphaproteobacteria</taxon>
        <taxon>Sphingomonadales</taxon>
        <taxon>Sphingomonadaceae</taxon>
        <taxon>Sphingomonas</taxon>
    </lineage>
</organism>
<comment type="similarity">
    <text evidence="6">Belongs to the glycosyl hydrolase 74 family.</text>
</comment>
<evidence type="ECO:0000256" key="1">
    <source>
        <dbReference type="ARBA" id="ARBA00022729"/>
    </source>
</evidence>
<keyword evidence="2" id="KW-0378">Hydrolase</keyword>
<dbReference type="InterPro" id="IPR052025">
    <property type="entry name" value="Xyloglucanase_GH74"/>
</dbReference>
<reference evidence="9" key="1">
    <citation type="journal article" date="2019" name="Int. J. Syst. Evol. Microbiol.">
        <title>The Global Catalogue of Microorganisms (GCM) 10K type strain sequencing project: providing services to taxonomists for standard genome sequencing and annotation.</title>
        <authorList>
            <consortium name="The Broad Institute Genomics Platform"/>
            <consortium name="The Broad Institute Genome Sequencing Center for Infectious Disease"/>
            <person name="Wu L."/>
            <person name="Ma J."/>
        </authorList>
    </citation>
    <scope>NUCLEOTIDE SEQUENCE [LARGE SCALE GENOMIC DNA]</scope>
    <source>
        <strain evidence="9">CGMCC 1.8957</strain>
    </source>
</reference>
<evidence type="ECO:0000256" key="5">
    <source>
        <dbReference type="ARBA" id="ARBA00023326"/>
    </source>
</evidence>